<dbReference type="RefSeq" id="WP_216801621.1">
    <property type="nucleotide sequence ID" value="NZ_CP076723.1"/>
</dbReference>
<evidence type="ECO:0000313" key="2">
    <source>
        <dbReference type="EMBL" id="QWV94908.1"/>
    </source>
</evidence>
<name>A0ABX8J9B4_9BACT</name>
<gene>
    <name evidence="2" type="ORF">KP004_06940</name>
</gene>
<keyword evidence="3" id="KW-1185">Reference proteome</keyword>
<evidence type="ECO:0000313" key="3">
    <source>
        <dbReference type="Proteomes" id="UP000683557"/>
    </source>
</evidence>
<proteinExistence type="predicted"/>
<accession>A0ABX8J9B4</accession>
<protein>
    <submittedName>
        <fullName evidence="2">PilZ domain-containing protein</fullName>
    </submittedName>
</protein>
<dbReference type="Proteomes" id="UP000683557">
    <property type="component" value="Chromosome"/>
</dbReference>
<dbReference type="EMBL" id="CP076723">
    <property type="protein sequence ID" value="QWV94908.1"/>
    <property type="molecule type" value="Genomic_DNA"/>
</dbReference>
<organism evidence="2 3">
    <name type="scientific">Geomonas oryzisoli</name>
    <dbReference type="NCBI Taxonomy" id="2847992"/>
    <lineage>
        <taxon>Bacteria</taxon>
        <taxon>Pseudomonadati</taxon>
        <taxon>Thermodesulfobacteriota</taxon>
        <taxon>Desulfuromonadia</taxon>
        <taxon>Geobacterales</taxon>
        <taxon>Geobacteraceae</taxon>
        <taxon>Geomonas</taxon>
    </lineage>
</organism>
<evidence type="ECO:0000259" key="1">
    <source>
        <dbReference type="Pfam" id="PF07238"/>
    </source>
</evidence>
<dbReference type="Pfam" id="PF07238">
    <property type="entry name" value="PilZ"/>
    <property type="match status" value="1"/>
</dbReference>
<sequence>MEQRRFHRITYSAPGELVHHDIKYRCRLENVSLRGALISADECLMVPLHESCRLTVPLQPGGAPLTITVSVVHCFFSMIGVKFTGFSGDSEQRLFDLLKEKTTEPEKLLQEWDSLRKERADAGQEKTVIPEPALAIF</sequence>
<feature type="domain" description="PilZ" evidence="1">
    <location>
        <begin position="2"/>
        <end position="98"/>
    </location>
</feature>
<dbReference type="InterPro" id="IPR009875">
    <property type="entry name" value="PilZ_domain"/>
</dbReference>
<reference evidence="2 3" key="1">
    <citation type="submission" date="2021-06" db="EMBL/GenBank/DDBJ databases">
        <title>Gemonas diversity in paddy soil.</title>
        <authorList>
            <person name="Liu G."/>
        </authorList>
    </citation>
    <scope>NUCLEOTIDE SEQUENCE [LARGE SCALE GENOMIC DNA]</scope>
    <source>
        <strain evidence="2 3">RG10</strain>
    </source>
</reference>